<organism evidence="1">
    <name type="scientific">viral metagenome</name>
    <dbReference type="NCBI Taxonomy" id="1070528"/>
    <lineage>
        <taxon>unclassified sequences</taxon>
        <taxon>metagenomes</taxon>
        <taxon>organismal metagenomes</taxon>
    </lineage>
</organism>
<accession>A0A6H1ZIP8</accession>
<gene>
    <name evidence="1" type="ORF">TM448A00660_0008</name>
    <name evidence="2" type="ORF">TM448B01027_0018</name>
</gene>
<proteinExistence type="predicted"/>
<sequence>MIVTIGAIIGFLGSFVPQLMKMWQDKKDKTHELAVMALQIQAQKDIGTQKLEEVKVVAESAEMQALYESSKVAPSEHVWKWVNSVLALLSGSVRPVITYAFFGLYASIKYVQASSVAAFYSNISWTTALSKTWTEEDSAIFATIMAFWFSGRILQKFFKK</sequence>
<dbReference type="EMBL" id="MT144690">
    <property type="protein sequence ID" value="QJH97537.1"/>
    <property type="molecule type" value="Genomic_DNA"/>
</dbReference>
<evidence type="ECO:0000313" key="1">
    <source>
        <dbReference type="EMBL" id="QJA47352.1"/>
    </source>
</evidence>
<reference evidence="1" key="1">
    <citation type="submission" date="2020-03" db="EMBL/GenBank/DDBJ databases">
        <title>The deep terrestrial virosphere.</title>
        <authorList>
            <person name="Holmfeldt K."/>
            <person name="Nilsson E."/>
            <person name="Simone D."/>
            <person name="Lopez-Fernandez M."/>
            <person name="Wu X."/>
            <person name="de Brujin I."/>
            <person name="Lundin D."/>
            <person name="Andersson A."/>
            <person name="Bertilsson S."/>
            <person name="Dopson M."/>
        </authorList>
    </citation>
    <scope>NUCLEOTIDE SEQUENCE</scope>
    <source>
        <strain evidence="1">TM448A00660</strain>
        <strain evidence="2">TM448B01027</strain>
    </source>
</reference>
<name>A0A6H1ZIP8_9ZZZZ</name>
<dbReference type="EMBL" id="MT144040">
    <property type="protein sequence ID" value="QJA47352.1"/>
    <property type="molecule type" value="Genomic_DNA"/>
</dbReference>
<dbReference type="AlphaFoldDB" id="A0A6H1ZIP8"/>
<protein>
    <submittedName>
        <fullName evidence="1">Uncharacterized protein</fullName>
    </submittedName>
</protein>
<evidence type="ECO:0000313" key="2">
    <source>
        <dbReference type="EMBL" id="QJH97537.1"/>
    </source>
</evidence>